<dbReference type="SUPFAM" id="SSF47353">
    <property type="entry name" value="Retrovirus capsid dimerization domain-like"/>
    <property type="match status" value="1"/>
</dbReference>
<evidence type="ECO:0000256" key="1">
    <source>
        <dbReference type="SAM" id="MobiDB-lite"/>
    </source>
</evidence>
<name>A0A8K1G312_9PASS</name>
<evidence type="ECO:0000259" key="2">
    <source>
        <dbReference type="Pfam" id="PF19317"/>
    </source>
</evidence>
<dbReference type="SUPFAM" id="SSF56672">
    <property type="entry name" value="DNA/RNA polymerases"/>
    <property type="match status" value="1"/>
</dbReference>
<dbReference type="PANTHER" id="PTHR40389">
    <property type="entry name" value="ENDOGENOUS RETROVIRUS GROUP K MEMBER 24 GAG POLYPROTEIN-RELATED"/>
    <property type="match status" value="1"/>
</dbReference>
<proteinExistence type="predicted"/>
<dbReference type="InterPro" id="IPR008916">
    <property type="entry name" value="Retrov_capsid_C"/>
</dbReference>
<organism evidence="3 4">
    <name type="scientific">Zosterops borbonicus</name>
    <dbReference type="NCBI Taxonomy" id="364589"/>
    <lineage>
        <taxon>Eukaryota</taxon>
        <taxon>Metazoa</taxon>
        <taxon>Chordata</taxon>
        <taxon>Craniata</taxon>
        <taxon>Vertebrata</taxon>
        <taxon>Euteleostomi</taxon>
        <taxon>Archelosauria</taxon>
        <taxon>Archosauria</taxon>
        <taxon>Dinosauria</taxon>
        <taxon>Saurischia</taxon>
        <taxon>Theropoda</taxon>
        <taxon>Coelurosauria</taxon>
        <taxon>Aves</taxon>
        <taxon>Neognathae</taxon>
        <taxon>Neoaves</taxon>
        <taxon>Telluraves</taxon>
        <taxon>Australaves</taxon>
        <taxon>Passeriformes</taxon>
        <taxon>Sylvioidea</taxon>
        <taxon>Zosteropidae</taxon>
        <taxon>Zosterops</taxon>
    </lineage>
</organism>
<dbReference type="InterPro" id="IPR045345">
    <property type="entry name" value="Gag_p24_C"/>
</dbReference>
<protein>
    <recommendedName>
        <fullName evidence="2">Retroviral nucleocapsid Gag protein p24 C-terminal domain-containing protein</fullName>
    </recommendedName>
</protein>
<feature type="compositionally biased region" description="Low complexity" evidence="1">
    <location>
        <begin position="17"/>
        <end position="30"/>
    </location>
</feature>
<dbReference type="Proteomes" id="UP000796761">
    <property type="component" value="Unassembled WGS sequence"/>
</dbReference>
<keyword evidence="4" id="KW-1185">Reference proteome</keyword>
<reference evidence="3" key="1">
    <citation type="submission" date="2019-04" db="EMBL/GenBank/DDBJ databases">
        <title>Genome assembly of Zosterops borbonicus 15179.</title>
        <authorList>
            <person name="Leroy T."/>
            <person name="Anselmetti Y."/>
            <person name="Tilak M.-K."/>
            <person name="Nabholz B."/>
        </authorList>
    </citation>
    <scope>NUCLEOTIDE SEQUENCE</scope>
    <source>
        <strain evidence="3">HGM_15179</strain>
        <tissue evidence="3">Muscle</tissue>
    </source>
</reference>
<dbReference type="InterPro" id="IPR050195">
    <property type="entry name" value="Primate_lentivir_Gag_pol-like"/>
</dbReference>
<dbReference type="InterPro" id="IPR008919">
    <property type="entry name" value="Retrov_capsid_N"/>
</dbReference>
<dbReference type="InterPro" id="IPR043502">
    <property type="entry name" value="DNA/RNA_pol_sf"/>
</dbReference>
<feature type="region of interest" description="Disordered" evidence="1">
    <location>
        <begin position="281"/>
        <end position="313"/>
    </location>
</feature>
<sequence length="433" mass="47888">MTSFTNAPPSEWPEPCPSSGSHAPPSGSHGWDPEGDGPEAGSPDPGSVPTLTPVTYRGSRGGRNTTATWRPLPQGVIKDLMKTPCEYGCDSPYFQGLLSSSLAGQVVVPFDLKQLFRCLSNKTEYKLWEATWKDLLGRTLPSLLKDPTTSTDNGGDPITIEHLMGEGEWKSASDQAEDILEGVLEIIKEKAQTTFCEMRPAGPLTPYSEVFQGPTEPFVSFVERLTAAVEQQVPRVHAREEVLEEMVSTHANETCKEAILRIPEQPGEYPTLDEMLRATSTSDLTGDPSWVSTPNQRQSLPSQDTPPDRTTRLIVPEPEGSIMTTSRLRRTPVGKRPHGPVGGHNWLPDPPRVRAVAIEERPTLKLNWLSDEPVWVEQWPLSKQKLKALNDLVQEQLRKGNIVESTSLWNSPVFVIQKSDKDQVVAPPRPQEN</sequence>
<dbReference type="AlphaFoldDB" id="A0A8K1G312"/>
<gene>
    <name evidence="3" type="ORF">HGM15179_016217</name>
</gene>
<dbReference type="SUPFAM" id="SSF47943">
    <property type="entry name" value="Retrovirus capsid protein, N-terminal core domain"/>
    <property type="match status" value="1"/>
</dbReference>
<dbReference type="Gene3D" id="3.10.10.10">
    <property type="entry name" value="HIV Type 1 Reverse Transcriptase, subunit A, domain 1"/>
    <property type="match status" value="1"/>
</dbReference>
<comment type="caution">
    <text evidence="3">The sequence shown here is derived from an EMBL/GenBank/DDBJ whole genome shotgun (WGS) entry which is preliminary data.</text>
</comment>
<accession>A0A8K1G312</accession>
<dbReference type="EMBL" id="SWJQ01000789">
    <property type="protein sequence ID" value="TRZ10889.1"/>
    <property type="molecule type" value="Genomic_DNA"/>
</dbReference>
<dbReference type="Gene3D" id="1.10.375.10">
    <property type="entry name" value="Human Immunodeficiency Virus Type 1 Capsid Protein"/>
    <property type="match status" value="1"/>
</dbReference>
<dbReference type="GO" id="GO:0016032">
    <property type="term" value="P:viral process"/>
    <property type="evidence" value="ECO:0007669"/>
    <property type="project" value="InterPro"/>
</dbReference>
<dbReference type="Pfam" id="PF00607">
    <property type="entry name" value="Gag_p24"/>
    <property type="match status" value="1"/>
</dbReference>
<evidence type="ECO:0000313" key="3">
    <source>
        <dbReference type="EMBL" id="TRZ10889.1"/>
    </source>
</evidence>
<feature type="region of interest" description="Disordered" evidence="1">
    <location>
        <begin position="1"/>
        <end position="70"/>
    </location>
</feature>
<feature type="compositionally biased region" description="Polar residues" evidence="1">
    <location>
        <begin position="281"/>
        <end position="305"/>
    </location>
</feature>
<dbReference type="PANTHER" id="PTHR40389:SF3">
    <property type="entry name" value="IGE-BINDING PROTEIN"/>
    <property type="match status" value="1"/>
</dbReference>
<feature type="domain" description="Retroviral nucleocapsid Gag protein p24 C-terminal" evidence="2">
    <location>
        <begin position="207"/>
        <end position="278"/>
    </location>
</feature>
<dbReference type="OrthoDB" id="9219236at2759"/>
<dbReference type="Pfam" id="PF19317">
    <property type="entry name" value="Gag_p24_C"/>
    <property type="match status" value="1"/>
</dbReference>
<dbReference type="Gene3D" id="1.10.1200.30">
    <property type="match status" value="1"/>
</dbReference>
<evidence type="ECO:0000313" key="4">
    <source>
        <dbReference type="Proteomes" id="UP000796761"/>
    </source>
</evidence>